<dbReference type="EMBL" id="JAUZVY010000002">
    <property type="protein sequence ID" value="MDP4528976.1"/>
    <property type="molecule type" value="Genomic_DNA"/>
</dbReference>
<protein>
    <submittedName>
        <fullName evidence="1">Four helix bundle protein</fullName>
    </submittedName>
</protein>
<accession>A0ABT9GPV1</accession>
<sequence length="136" mass="15302">MVLCIELMGLWMPVESSSVLGKSFDFAVRVVKLYQFLTKEHKEYVLSKQLLRCGTSIGANINEAQAGQSRADFIAKMSIASKESRETKYWLELLCVTGYLDNKQPHVASLLEQTDELVKLLTKIVKTSQANSKTKN</sequence>
<reference evidence="1 2" key="1">
    <citation type="submission" date="2023-08" db="EMBL/GenBank/DDBJ databases">
        <authorList>
            <person name="Joshi A."/>
            <person name="Thite S."/>
        </authorList>
    </citation>
    <scope>NUCLEOTIDE SEQUENCE [LARGE SCALE GENOMIC DNA]</scope>
    <source>
        <strain evidence="1 2">1E1</strain>
    </source>
</reference>
<dbReference type="Gene3D" id="1.20.1440.60">
    <property type="entry name" value="23S rRNA-intervening sequence"/>
    <property type="match status" value="1"/>
</dbReference>
<dbReference type="InterPro" id="IPR036583">
    <property type="entry name" value="23S_rRNA_IVS_sf"/>
</dbReference>
<dbReference type="NCBIfam" id="TIGR02436">
    <property type="entry name" value="four helix bundle protein"/>
    <property type="match status" value="1"/>
</dbReference>
<gene>
    <name evidence="1" type="ORF">Q3O59_08035</name>
</gene>
<dbReference type="SUPFAM" id="SSF158446">
    <property type="entry name" value="IVS-encoded protein-like"/>
    <property type="match status" value="1"/>
</dbReference>
<dbReference type="RefSeq" id="WP_305945063.1">
    <property type="nucleotide sequence ID" value="NZ_JAUZVY010000002.1"/>
</dbReference>
<dbReference type="PANTHER" id="PTHR38471">
    <property type="entry name" value="FOUR HELIX BUNDLE PROTEIN"/>
    <property type="match status" value="1"/>
</dbReference>
<dbReference type="Pfam" id="PF05635">
    <property type="entry name" value="23S_rRNA_IVP"/>
    <property type="match status" value="1"/>
</dbReference>
<dbReference type="PANTHER" id="PTHR38471:SF2">
    <property type="entry name" value="FOUR HELIX BUNDLE PROTEIN"/>
    <property type="match status" value="1"/>
</dbReference>
<proteinExistence type="predicted"/>
<dbReference type="PIRSF" id="PIRSF035652">
    <property type="entry name" value="CHP02436"/>
    <property type="match status" value="1"/>
</dbReference>
<dbReference type="InterPro" id="IPR012657">
    <property type="entry name" value="23S_rRNA-intervening_sequence"/>
</dbReference>
<keyword evidence="2" id="KW-1185">Reference proteome</keyword>
<name>A0ABT9GPV1_9GAMM</name>
<organism evidence="1 2">
    <name type="scientific">Alkalimonas delamerensis</name>
    <dbReference type="NCBI Taxonomy" id="265981"/>
    <lineage>
        <taxon>Bacteria</taxon>
        <taxon>Pseudomonadati</taxon>
        <taxon>Pseudomonadota</taxon>
        <taxon>Gammaproteobacteria</taxon>
        <taxon>Alkalimonas</taxon>
    </lineage>
</organism>
<comment type="caution">
    <text evidence="1">The sequence shown here is derived from an EMBL/GenBank/DDBJ whole genome shotgun (WGS) entry which is preliminary data.</text>
</comment>
<evidence type="ECO:0000313" key="2">
    <source>
        <dbReference type="Proteomes" id="UP001236258"/>
    </source>
</evidence>
<dbReference type="Proteomes" id="UP001236258">
    <property type="component" value="Unassembled WGS sequence"/>
</dbReference>
<evidence type="ECO:0000313" key="1">
    <source>
        <dbReference type="EMBL" id="MDP4528976.1"/>
    </source>
</evidence>